<gene>
    <name evidence="2" type="ORF">GN958_ATG14596</name>
</gene>
<accession>A0A8S9U5M1</accession>
<feature type="compositionally biased region" description="Basic residues" evidence="1">
    <location>
        <begin position="1"/>
        <end position="11"/>
    </location>
</feature>
<protein>
    <submittedName>
        <fullName evidence="2">Uncharacterized protein</fullName>
    </submittedName>
</protein>
<evidence type="ECO:0000313" key="2">
    <source>
        <dbReference type="EMBL" id="KAF4136211.1"/>
    </source>
</evidence>
<reference evidence="2" key="1">
    <citation type="submission" date="2020-03" db="EMBL/GenBank/DDBJ databases">
        <title>Hybrid Assembly of Korean Phytophthora infestans isolates.</title>
        <authorList>
            <person name="Prokchorchik M."/>
            <person name="Lee Y."/>
            <person name="Seo J."/>
            <person name="Cho J.-H."/>
            <person name="Park Y.-E."/>
            <person name="Jang D.-C."/>
            <person name="Im J.-S."/>
            <person name="Choi J.-G."/>
            <person name="Park H.-J."/>
            <person name="Lee G.-B."/>
            <person name="Lee Y.-G."/>
            <person name="Hong S.-Y."/>
            <person name="Cho K."/>
            <person name="Sohn K.H."/>
        </authorList>
    </citation>
    <scope>NUCLEOTIDE SEQUENCE</scope>
    <source>
        <strain evidence="2">KR_2_A2</strain>
    </source>
</reference>
<dbReference type="EMBL" id="JAACNO010001986">
    <property type="protein sequence ID" value="KAF4136211.1"/>
    <property type="molecule type" value="Genomic_DNA"/>
</dbReference>
<dbReference type="AlphaFoldDB" id="A0A8S9U5M1"/>
<evidence type="ECO:0000256" key="1">
    <source>
        <dbReference type="SAM" id="MobiDB-lite"/>
    </source>
</evidence>
<comment type="caution">
    <text evidence="2">The sequence shown here is derived from an EMBL/GenBank/DDBJ whole genome shotgun (WGS) entry which is preliminary data.</text>
</comment>
<feature type="compositionally biased region" description="Polar residues" evidence="1">
    <location>
        <begin position="254"/>
        <end position="263"/>
    </location>
</feature>
<feature type="region of interest" description="Disordered" evidence="1">
    <location>
        <begin position="254"/>
        <end position="279"/>
    </location>
</feature>
<sequence length="411" mass="46210">MAPKRQQKHKNTLPFGQQGETHRVSLTRFQQGEDDTGTGYHTTPYQDAAMVSWLEISANFNIIAGNSTSGKKMAHGGGTTKIAGFRSMAEFVHTATVNYMRAELFFDQKLAAAWEAKQCQSRWDSIFRRYRAARYKLDNQTEFGLTEEMVANGMTVYDLAEESCPCFHRIDALFGAKSNVAPPSEMSEPSYDDADWFPVRENISDKTNIDRCYSMTSSQNSTVNDAGYDQENVSPNAQKSAASRPLNLINTTEQDHTSQQPTMATIAKPTAKKSTPATKTFKSAAKTKATTAAETKGVDKAMCYKRKDFGSVYTEASKKRQAFNKKKLKVQMQWKEKMLLEERLEKIYEREARVKELEKQTEIQQVQSRQTMALELLKTGKSLDEVQTIVAAFFPDTTSTNKTNATASRND</sequence>
<organism evidence="2 3">
    <name type="scientific">Phytophthora infestans</name>
    <name type="common">Potato late blight agent</name>
    <name type="synonym">Botrytis infestans</name>
    <dbReference type="NCBI Taxonomy" id="4787"/>
    <lineage>
        <taxon>Eukaryota</taxon>
        <taxon>Sar</taxon>
        <taxon>Stramenopiles</taxon>
        <taxon>Oomycota</taxon>
        <taxon>Peronosporomycetes</taxon>
        <taxon>Peronosporales</taxon>
        <taxon>Peronosporaceae</taxon>
        <taxon>Phytophthora</taxon>
    </lineage>
</organism>
<feature type="region of interest" description="Disordered" evidence="1">
    <location>
        <begin position="1"/>
        <end position="22"/>
    </location>
</feature>
<evidence type="ECO:0000313" key="3">
    <source>
        <dbReference type="Proteomes" id="UP000704712"/>
    </source>
</evidence>
<proteinExistence type="predicted"/>
<feature type="compositionally biased region" description="Low complexity" evidence="1">
    <location>
        <begin position="264"/>
        <end position="279"/>
    </location>
</feature>
<dbReference type="Proteomes" id="UP000704712">
    <property type="component" value="Unassembled WGS sequence"/>
</dbReference>
<name>A0A8S9U5M1_PHYIN</name>